<keyword evidence="6" id="KW-1185">Reference proteome</keyword>
<dbReference type="PANTHER" id="PTHR46182:SF2">
    <property type="entry name" value="FI19480P1"/>
    <property type="match status" value="1"/>
</dbReference>
<dbReference type="InterPro" id="IPR029865">
    <property type="entry name" value="KIAA0319-like"/>
</dbReference>
<evidence type="ECO:0000259" key="4">
    <source>
        <dbReference type="Pfam" id="PF18998"/>
    </source>
</evidence>
<keyword evidence="2" id="KW-1133">Transmembrane helix</keyword>
<dbReference type="NCBIfam" id="NF041766">
    <property type="entry name" value="choice_anch_U"/>
    <property type="match status" value="1"/>
</dbReference>
<sequence>MLFFRMALLFFCVVPFLLPASAHAGGSANFWLYGQALFSFHDDGTKTVTSSSPMELASGASSFSIAEEDGTPLFVGSGTVVYKVNEGGTPLQLTSSLNSSATVSQTAAFLPDSTVVNRLYLIYLDGATGLKYSTLDASKETVEEIWVQQDVAIAGTHDSKAITIADHANKKDVWIISLTSSPYTGPEDTPQGFEAVLFDGTSFTRKDIIAPNVAKPIAIYSNFKLSPDGKKLVYGYEQDSKIGFVEYDFNNETGNITYNRTVEMPATSTTLNGGGIAFSADGRYLYMGGGTYSGLPEFFQLDLQNSEAIPVSMTVPELGANKQIGGGQLAPDGNIYYCISFEGIASIINSDKAYDGTESGAHLSIISEEAVGSAKPGLPLFNQSLLLTKAVIIKRENSNLQLEVDTSKLPAGTLDSYGICWTDSGTPTIADSKLSATDPAAPPVWDMNDYLTAGTSYTIRAFATVDGTTYYYDEMQMTLSVPPTVDTSATNTSSSEGALVSLKVVPVEGCSYLWEQESGPTVTISNVNSANASFTMPDADVGVKITLVTADGTSASQSLVINLGPPAVIETPADVSNGGSVSLVAQAVDGATYLWEQTAGTPTVTITNSDAREAQFDATSIADGTSLTFKLTVTKDGVSSVASKVITVHTPPSVDISATSTSSPEGELVSLKVVPVEGCTYQWEQESGTEVTIVNADSANASFTMPASDVGIKITLVSAENISASKSLVIFLAPPAVIETSADVSNAGTVDLKAQAVEGATYLWEQTAGSPTVTITNSDARDAQFDATSIADGTSLTFKLTVTKDGRSTVVTKVITVRTPPAITFVDIPSQAKAGVTVNLKVQPVDGVTYAWAQTAGISATISDATTANASFVMPDGAGVMTFEITLTDAYGITSTKSVSIKRDAPPVANAGPDQNVTEGDTVTLSGAGSSDPMGETLTYAWTQTSGTEVTLKKVTDSTYTFVAPVVPAAGESLVFQLEVTDPGGQSDTDTVTINVTYLNDPPVANAGPNQNVRTGDKVTLSGINSYDPDKGALTYKWEQTGGETVTLTDDTDVKPRFTAPDVTGALQFKLTVTDSGGLTSDDSVICNIATSSSTKIAPIAEAGADYTVECGSSVTLNGLNSHARGDDYLVGYLWEVQSDSSKSVTLSNSTAACTSFTAPSSAARIVFKLTVRAQSGLEDTDTVVINVTDAGTPPVANAGSDQSVSNGAVGVVLDASGSTAPGSSIVSYWWEQTSGLPVALSDIRASNPTFDAPSLASGCEALAFRLSVTNAEGMTDSDTVIVNVDSGGALLMPTAVPTSNVGAGKSVEGATVILDASASSASGTATLTSYSWTQVAGPMAPLSNPSAIAPTFVCPSTEVETTLVFELTVTDSNDMESTGRTSVVYTPNTFADIDTNQIQFTAYDGVQHLGIAPKEAGAGTGFTSGAIVTLKPVDPASVSGTGTAPTEMTYGLIDFRVRVEKPGDSTEVTVELPSAAPANWVKLDGSGAWVDYTEHVSYNAKRTIATIKLTDGGIGDADGIANGIIVDPSGPGVMTSPSPTPSPSGSSGGGSGGGCTMTLSTPFHIDLLMILCGWAGLIFYRRKRKKTVR</sequence>
<gene>
    <name evidence="5" type="ORF">AB2Z07_12275</name>
</gene>
<dbReference type="InterPro" id="IPR035986">
    <property type="entry name" value="PKD_dom_sf"/>
</dbReference>
<dbReference type="Pfam" id="PF18998">
    <property type="entry name" value="Flg_new_2"/>
    <property type="match status" value="2"/>
</dbReference>
<keyword evidence="2" id="KW-0812">Transmembrane</keyword>
<reference evidence="5 6" key="1">
    <citation type="submission" date="2024-07" db="EMBL/GenBank/DDBJ databases">
        <title>Active virus-host system and metabolic interactions in a Lokiarchaeon culture.</title>
        <authorList>
            <person name="Ponce Toledo R.I."/>
            <person name="Rodrigues Oliveira T."/>
            <person name="Schleper C."/>
        </authorList>
    </citation>
    <scope>NUCLEOTIDE SEQUENCE [LARGE SCALE GENOMIC DNA]</scope>
    <source>
        <strain evidence="5 6">B35</strain>
    </source>
</reference>
<dbReference type="Gene3D" id="2.60.40.10">
    <property type="entry name" value="Immunoglobulins"/>
    <property type="match status" value="7"/>
</dbReference>
<protein>
    <submittedName>
        <fullName evidence="5">Choice-of-anchor U domain-containing protein</fullName>
    </submittedName>
</protein>
<dbReference type="PANTHER" id="PTHR46182">
    <property type="entry name" value="FI19480P1"/>
    <property type="match status" value="1"/>
</dbReference>
<proteinExistence type="predicted"/>
<dbReference type="Gene3D" id="2.60.40.3010">
    <property type="match status" value="2"/>
</dbReference>
<feature type="chain" id="PRO_5045375692" evidence="3">
    <location>
        <begin position="25"/>
        <end position="1590"/>
    </location>
</feature>
<evidence type="ECO:0000256" key="1">
    <source>
        <dbReference type="SAM" id="MobiDB-lite"/>
    </source>
</evidence>
<dbReference type="SUPFAM" id="SSF49299">
    <property type="entry name" value="PKD domain"/>
    <property type="match status" value="1"/>
</dbReference>
<dbReference type="NCBIfam" id="NF033191">
    <property type="entry name" value="JDVT-CTERM"/>
    <property type="match status" value="1"/>
</dbReference>
<dbReference type="Proteomes" id="UP001568358">
    <property type="component" value="Unassembled WGS sequence"/>
</dbReference>
<evidence type="ECO:0000313" key="6">
    <source>
        <dbReference type="Proteomes" id="UP001568358"/>
    </source>
</evidence>
<dbReference type="SUPFAM" id="SSF82171">
    <property type="entry name" value="DPP6 N-terminal domain-like"/>
    <property type="match status" value="1"/>
</dbReference>
<keyword evidence="3" id="KW-0732">Signal</keyword>
<evidence type="ECO:0000256" key="2">
    <source>
        <dbReference type="SAM" id="Phobius"/>
    </source>
</evidence>
<keyword evidence="2" id="KW-0472">Membrane</keyword>
<dbReference type="InterPro" id="IPR044060">
    <property type="entry name" value="Bacterial_rp_domain"/>
</dbReference>
<feature type="compositionally biased region" description="Low complexity" evidence="1">
    <location>
        <begin position="1529"/>
        <end position="1538"/>
    </location>
</feature>
<feature type="domain" description="Bacterial repeat" evidence="4">
    <location>
        <begin position="478"/>
        <end position="544"/>
    </location>
</feature>
<feature type="signal peptide" evidence="3">
    <location>
        <begin position="1"/>
        <end position="24"/>
    </location>
</feature>
<comment type="caution">
    <text evidence="5">The sequence shown here is derived from an EMBL/GenBank/DDBJ whole genome shotgun (WGS) entry which is preliminary data.</text>
</comment>
<evidence type="ECO:0000256" key="3">
    <source>
        <dbReference type="SAM" id="SignalP"/>
    </source>
</evidence>
<feature type="domain" description="Bacterial repeat" evidence="4">
    <location>
        <begin position="656"/>
        <end position="712"/>
    </location>
</feature>
<dbReference type="InterPro" id="IPR013783">
    <property type="entry name" value="Ig-like_fold"/>
</dbReference>
<dbReference type="EMBL" id="JBFSOO010000009">
    <property type="protein sequence ID" value="MEZ6854294.1"/>
    <property type="molecule type" value="Genomic_DNA"/>
</dbReference>
<accession>A0ABV4JXB2</accession>
<dbReference type="Pfam" id="PF22352">
    <property type="entry name" value="K319L-like_PKD"/>
    <property type="match status" value="5"/>
</dbReference>
<dbReference type="RefSeq" id="WP_371150804.1">
    <property type="nucleotide sequence ID" value="NZ_JBFSOO010000009.1"/>
</dbReference>
<feature type="region of interest" description="Disordered" evidence="1">
    <location>
        <begin position="1529"/>
        <end position="1554"/>
    </location>
</feature>
<feature type="transmembrane region" description="Helical" evidence="2">
    <location>
        <begin position="1564"/>
        <end position="1581"/>
    </location>
</feature>
<dbReference type="InterPro" id="IPR053784">
    <property type="entry name" value="Choice_anch_U_dom"/>
</dbReference>
<name>A0ABV4JXB2_9BACT</name>
<organism evidence="5 6">
    <name type="scientific">Halodesulfovibrio aestuarii</name>
    <dbReference type="NCBI Taxonomy" id="126333"/>
    <lineage>
        <taxon>Bacteria</taxon>
        <taxon>Pseudomonadati</taxon>
        <taxon>Thermodesulfobacteriota</taxon>
        <taxon>Desulfovibrionia</taxon>
        <taxon>Desulfovibrionales</taxon>
        <taxon>Desulfovibrionaceae</taxon>
        <taxon>Halodesulfovibrio</taxon>
    </lineage>
</organism>
<evidence type="ECO:0000313" key="5">
    <source>
        <dbReference type="EMBL" id="MEZ6854294.1"/>
    </source>
</evidence>